<dbReference type="EMBL" id="NMUH01001159">
    <property type="protein sequence ID" value="MQL89553.1"/>
    <property type="molecule type" value="Genomic_DNA"/>
</dbReference>
<keyword evidence="2" id="KW-1185">Reference proteome</keyword>
<proteinExistence type="predicted"/>
<reference evidence="1" key="1">
    <citation type="submission" date="2017-07" db="EMBL/GenBank/DDBJ databases">
        <title>Taro Niue Genome Assembly and Annotation.</title>
        <authorList>
            <person name="Atibalentja N."/>
            <person name="Keating K."/>
            <person name="Fields C.J."/>
        </authorList>
    </citation>
    <scope>NUCLEOTIDE SEQUENCE</scope>
    <source>
        <strain evidence="1">Niue_2</strain>
        <tissue evidence="1">Leaf</tissue>
    </source>
</reference>
<evidence type="ECO:0000313" key="1">
    <source>
        <dbReference type="EMBL" id="MQL89553.1"/>
    </source>
</evidence>
<dbReference type="AlphaFoldDB" id="A0A843VAE9"/>
<organism evidence="1 2">
    <name type="scientific">Colocasia esculenta</name>
    <name type="common">Wild taro</name>
    <name type="synonym">Arum esculentum</name>
    <dbReference type="NCBI Taxonomy" id="4460"/>
    <lineage>
        <taxon>Eukaryota</taxon>
        <taxon>Viridiplantae</taxon>
        <taxon>Streptophyta</taxon>
        <taxon>Embryophyta</taxon>
        <taxon>Tracheophyta</taxon>
        <taxon>Spermatophyta</taxon>
        <taxon>Magnoliopsida</taxon>
        <taxon>Liliopsida</taxon>
        <taxon>Araceae</taxon>
        <taxon>Aroideae</taxon>
        <taxon>Colocasieae</taxon>
        <taxon>Colocasia</taxon>
    </lineage>
</organism>
<protein>
    <submittedName>
        <fullName evidence="1">Uncharacterized protein</fullName>
    </submittedName>
</protein>
<gene>
    <name evidence="1" type="ORF">Taro_022135</name>
</gene>
<evidence type="ECO:0000313" key="2">
    <source>
        <dbReference type="Proteomes" id="UP000652761"/>
    </source>
</evidence>
<sequence length="91" mass="10128">HALGWGTDTSRRTGPQLVLFPVPHFRELGSESLKVPGMGLQLCGLQVWCSLPPQSLFVEVERQLDLSSVAARLRGVLVWLVRILLMQLLLP</sequence>
<accession>A0A843VAE9</accession>
<feature type="non-terminal residue" evidence="1">
    <location>
        <position position="91"/>
    </location>
</feature>
<comment type="caution">
    <text evidence="1">The sequence shown here is derived from an EMBL/GenBank/DDBJ whole genome shotgun (WGS) entry which is preliminary data.</text>
</comment>
<name>A0A843VAE9_COLES</name>
<dbReference type="Proteomes" id="UP000652761">
    <property type="component" value="Unassembled WGS sequence"/>
</dbReference>